<dbReference type="NCBIfam" id="NF002506">
    <property type="entry name" value="PRK01885.1"/>
    <property type="match status" value="1"/>
</dbReference>
<proteinExistence type="inferred from homology"/>
<dbReference type="GO" id="GO:0003677">
    <property type="term" value="F:DNA binding"/>
    <property type="evidence" value="ECO:0007669"/>
    <property type="project" value="UniProtKB-UniRule"/>
</dbReference>
<keyword evidence="3 4" id="KW-0804">Transcription</keyword>
<evidence type="ECO:0000259" key="5">
    <source>
        <dbReference type="Pfam" id="PF01272"/>
    </source>
</evidence>
<dbReference type="PROSITE" id="PS00829">
    <property type="entry name" value="GREAB_1"/>
    <property type="match status" value="1"/>
</dbReference>
<evidence type="ECO:0000259" key="6">
    <source>
        <dbReference type="Pfam" id="PF03449"/>
    </source>
</evidence>
<dbReference type="NCBIfam" id="TIGR01461">
    <property type="entry name" value="greB"/>
    <property type="match status" value="1"/>
</dbReference>
<evidence type="ECO:0000313" key="8">
    <source>
        <dbReference type="Proteomes" id="UP000198329"/>
    </source>
</evidence>
<dbReference type="HAMAP" id="MF_00105">
    <property type="entry name" value="GreA_GreB"/>
    <property type="match status" value="1"/>
</dbReference>
<comment type="function">
    <text evidence="4">Necessary for efficient RNA polymerase transcription elongation past template-encoded arresting sites. The arresting sites in DNA have the property of trapping a certain fraction of elongating RNA polymerases that pass through, resulting in locked ternary complexes. Cleavage of the nascent transcript by cleavage factors such as GreA or GreB allows the resumption of elongation from the new 3'terminus. GreB releases sequences of up to 9 nucleotides in length.</text>
</comment>
<dbReference type="InterPro" id="IPR036805">
    <property type="entry name" value="Tscrpt_elong_fac_GreA/B_N_sf"/>
</dbReference>
<dbReference type="GO" id="GO:0032784">
    <property type="term" value="P:regulation of DNA-templated transcription elongation"/>
    <property type="evidence" value="ECO:0007669"/>
    <property type="project" value="UniProtKB-UniRule"/>
</dbReference>
<dbReference type="Proteomes" id="UP000198329">
    <property type="component" value="Chromosome I"/>
</dbReference>
<dbReference type="Pfam" id="PF01272">
    <property type="entry name" value="GreA_GreB"/>
    <property type="match status" value="1"/>
</dbReference>
<evidence type="ECO:0000313" key="7">
    <source>
        <dbReference type="EMBL" id="ASM55492.1"/>
    </source>
</evidence>
<accession>A0AAC9UML4</accession>
<dbReference type="PROSITE" id="PS00830">
    <property type="entry name" value="GREAB_2"/>
    <property type="match status" value="1"/>
</dbReference>
<dbReference type="InterPro" id="IPR023459">
    <property type="entry name" value="Tscrpt_elong_fac_GreA/B_fam"/>
</dbReference>
<feature type="domain" description="Transcription elongation factor GreA/GreB C-terminal" evidence="5">
    <location>
        <begin position="89"/>
        <end position="163"/>
    </location>
</feature>
<dbReference type="InterPro" id="IPR022691">
    <property type="entry name" value="Tscrpt_elong_fac_GreA/B_N"/>
</dbReference>
<dbReference type="Gene3D" id="1.10.287.180">
    <property type="entry name" value="Transcription elongation factor, GreA/GreB, N-terminal domain"/>
    <property type="match status" value="1"/>
</dbReference>
<dbReference type="PIRSF" id="PIRSF006092">
    <property type="entry name" value="GreA_GreB"/>
    <property type="match status" value="1"/>
</dbReference>
<reference evidence="7 8" key="1">
    <citation type="submission" date="2015-03" db="EMBL/GenBank/DDBJ databases">
        <authorList>
            <person name="Xie B.-B."/>
            <person name="Rong J.-C."/>
            <person name="Qin Q.-L."/>
            <person name="Zhang Y.-Z."/>
        </authorList>
    </citation>
    <scope>NUCLEOTIDE SEQUENCE [LARGE SCALE GENOMIC DNA]</scope>
    <source>
        <strain evidence="7 8">KMM 661</strain>
    </source>
</reference>
<keyword evidence="8" id="KW-1185">Reference proteome</keyword>
<protein>
    <recommendedName>
        <fullName evidence="4">Transcription elongation factor GreB</fullName>
    </recommendedName>
    <alternativeName>
        <fullName evidence="4">Transcript cleavage factor GreB</fullName>
    </alternativeName>
</protein>
<evidence type="ECO:0000256" key="3">
    <source>
        <dbReference type="ARBA" id="ARBA00023163"/>
    </source>
</evidence>
<dbReference type="Pfam" id="PF03449">
    <property type="entry name" value="GreA_GreB_N"/>
    <property type="match status" value="1"/>
</dbReference>
<gene>
    <name evidence="4 7" type="primary">greB</name>
    <name evidence="7" type="ORF">PNIG_a3620</name>
</gene>
<keyword evidence="1 4" id="KW-0805">Transcription regulation</keyword>
<comment type="similarity">
    <text evidence="4">Belongs to the GreA/GreB family. GreB subfamily.</text>
</comment>
<dbReference type="SUPFAM" id="SSF54534">
    <property type="entry name" value="FKBP-like"/>
    <property type="match status" value="1"/>
</dbReference>
<dbReference type="GO" id="GO:0003746">
    <property type="term" value="F:translation elongation factor activity"/>
    <property type="evidence" value="ECO:0007669"/>
    <property type="project" value="UniProtKB-KW"/>
</dbReference>
<dbReference type="Gene3D" id="3.10.50.30">
    <property type="entry name" value="Transcription elongation factor, GreA/GreB, C-terminal domain"/>
    <property type="match status" value="1"/>
</dbReference>
<keyword evidence="7" id="KW-0251">Elongation factor</keyword>
<dbReference type="InterPro" id="IPR036953">
    <property type="entry name" value="GreA/GreB_C_sf"/>
</dbReference>
<dbReference type="InterPro" id="IPR018151">
    <property type="entry name" value="TF_GreA/GreB_CS"/>
</dbReference>
<keyword evidence="7" id="KW-0648">Protein biosynthesis</keyword>
<dbReference type="EMBL" id="CP011036">
    <property type="protein sequence ID" value="ASM55492.1"/>
    <property type="molecule type" value="Genomic_DNA"/>
</dbReference>
<dbReference type="InterPro" id="IPR028624">
    <property type="entry name" value="Tscrpt_elong_fac_GreA/B"/>
</dbReference>
<dbReference type="GO" id="GO:0070063">
    <property type="term" value="F:RNA polymerase binding"/>
    <property type="evidence" value="ECO:0007669"/>
    <property type="project" value="InterPro"/>
</dbReference>
<dbReference type="FunFam" id="1.10.287.180:FF:000001">
    <property type="entry name" value="Transcription elongation factor GreA"/>
    <property type="match status" value="1"/>
</dbReference>
<dbReference type="PANTHER" id="PTHR30437:SF6">
    <property type="entry name" value="TRANSCRIPTION ELONGATION FACTOR GREB"/>
    <property type="match status" value="1"/>
</dbReference>
<dbReference type="HAMAP" id="MF_00930">
    <property type="entry name" value="GreB"/>
    <property type="match status" value="1"/>
</dbReference>
<dbReference type="KEGG" id="png:PNIG_a3620"/>
<dbReference type="InterPro" id="IPR001437">
    <property type="entry name" value="Tscrpt_elong_fac_GreA/B_C"/>
</dbReference>
<name>A0AAC9UML4_9GAMM</name>
<sequence length="167" mass="19790">MSIKKEHGVKTNLITREGYLQLQQEHTHLWNVKRPEITKIVSWAASLGDRSENADYQYNKRLLRQIDRRVRYLRKRIPDLKIIDYSPVQDGKVFFGAWVEIENEQGETKKFKIVGPDEIYERKDYISIDSPMARALLKKQVDDEFDVITPQGKKQWYVNSISYQKNS</sequence>
<dbReference type="FunFam" id="3.10.50.30:FF:000001">
    <property type="entry name" value="Transcription elongation factor GreA"/>
    <property type="match status" value="1"/>
</dbReference>
<evidence type="ECO:0000256" key="4">
    <source>
        <dbReference type="HAMAP-Rule" id="MF_00930"/>
    </source>
</evidence>
<dbReference type="InterPro" id="IPR006358">
    <property type="entry name" value="Tscrpt_elong_fac_GreB"/>
</dbReference>
<feature type="domain" description="Transcription elongation factor GreA/GreB N-terminal" evidence="6">
    <location>
        <begin position="13"/>
        <end position="82"/>
    </location>
</feature>
<organism evidence="7 8">
    <name type="scientific">Pseudoalteromonas nigrifaciens</name>
    <dbReference type="NCBI Taxonomy" id="28109"/>
    <lineage>
        <taxon>Bacteria</taxon>
        <taxon>Pseudomonadati</taxon>
        <taxon>Pseudomonadota</taxon>
        <taxon>Gammaproteobacteria</taxon>
        <taxon>Alteromonadales</taxon>
        <taxon>Pseudoalteromonadaceae</taxon>
        <taxon>Pseudoalteromonas</taxon>
    </lineage>
</organism>
<evidence type="ECO:0000256" key="2">
    <source>
        <dbReference type="ARBA" id="ARBA00023125"/>
    </source>
</evidence>
<dbReference type="SUPFAM" id="SSF46557">
    <property type="entry name" value="GreA transcript cleavage protein, N-terminal domain"/>
    <property type="match status" value="1"/>
</dbReference>
<dbReference type="PANTHER" id="PTHR30437">
    <property type="entry name" value="TRANSCRIPTION ELONGATION FACTOR GREA"/>
    <property type="match status" value="1"/>
</dbReference>
<dbReference type="GO" id="GO:0006354">
    <property type="term" value="P:DNA-templated transcription elongation"/>
    <property type="evidence" value="ECO:0007669"/>
    <property type="project" value="TreeGrafter"/>
</dbReference>
<keyword evidence="2 4" id="KW-0238">DNA-binding</keyword>
<dbReference type="AlphaFoldDB" id="A0AAC9UML4"/>
<evidence type="ECO:0000256" key="1">
    <source>
        <dbReference type="ARBA" id="ARBA00023015"/>
    </source>
</evidence>